<organism evidence="1 2">
    <name type="scientific">Candidatus Thiomargarita nelsonii</name>
    <dbReference type="NCBI Taxonomy" id="1003181"/>
    <lineage>
        <taxon>Bacteria</taxon>
        <taxon>Pseudomonadati</taxon>
        <taxon>Pseudomonadota</taxon>
        <taxon>Gammaproteobacteria</taxon>
        <taxon>Thiotrichales</taxon>
        <taxon>Thiotrichaceae</taxon>
        <taxon>Thiomargarita</taxon>
    </lineage>
</organism>
<reference evidence="1 2" key="1">
    <citation type="journal article" date="2016" name="Front. Microbiol.">
        <title>Single-Cell (Meta-)Genomics of a Dimorphic Candidatus Thiomargarita nelsonii Reveals Genomic Plasticity.</title>
        <authorList>
            <person name="Flood B.E."/>
            <person name="Fliss P."/>
            <person name="Jones D.S."/>
            <person name="Dick G.J."/>
            <person name="Jain S."/>
            <person name="Kaster A.K."/>
            <person name="Winkel M."/>
            <person name="Mussmann M."/>
            <person name="Bailey J."/>
        </authorList>
    </citation>
    <scope>NUCLEOTIDE SEQUENCE [LARGE SCALE GENOMIC DNA]</scope>
    <source>
        <strain evidence="1">Hydrate Ridge</strain>
    </source>
</reference>
<evidence type="ECO:0000313" key="1">
    <source>
        <dbReference type="EMBL" id="TGO03566.1"/>
    </source>
</evidence>
<protein>
    <submittedName>
        <fullName evidence="1">Uncharacterized protein</fullName>
    </submittedName>
</protein>
<accession>A0A4E0RKT1</accession>
<evidence type="ECO:0000313" key="2">
    <source>
        <dbReference type="Proteomes" id="UP000030428"/>
    </source>
</evidence>
<dbReference type="Proteomes" id="UP000030428">
    <property type="component" value="Unassembled WGS sequence"/>
</dbReference>
<dbReference type="AlphaFoldDB" id="A0A4E0RKT1"/>
<keyword evidence="2" id="KW-1185">Reference proteome</keyword>
<dbReference type="EMBL" id="JSZA02000011">
    <property type="protein sequence ID" value="TGO03566.1"/>
    <property type="molecule type" value="Genomic_DNA"/>
</dbReference>
<sequence length="250" mass="28497">MGRLLKFLLAPVGITVLTDVKVMSQPPEADVLLLKLKSPKWTKKQLERLPDGIRDSTAHHILIEFKATESLNKGTFTQASGYEYFYIRSQKITDNEIQTFVMCAKQPQKANREQYGYTIRVQAGISQSTNIAYEHITLISLNELPDELHNAWVTCLASKKLKRLKAFNLLKSQGFKQIPKPFKGFLVELWQHISIKGDDDMTLELSPNEIKAIGKMWEPSLFTQDEIEELVLKVSPEVRLRGLKPSMPLS</sequence>
<proteinExistence type="predicted"/>
<comment type="caution">
    <text evidence="1">The sequence shown here is derived from an EMBL/GenBank/DDBJ whole genome shotgun (WGS) entry which is preliminary data.</text>
</comment>
<gene>
    <name evidence="1" type="ORF">PN36_04195</name>
</gene>
<name>A0A4E0RKT1_9GAMM</name>